<feature type="region of interest" description="Disordered" evidence="1">
    <location>
        <begin position="131"/>
        <end position="157"/>
    </location>
</feature>
<evidence type="ECO:0000256" key="1">
    <source>
        <dbReference type="SAM" id="MobiDB-lite"/>
    </source>
</evidence>
<organism evidence="2 3">
    <name type="scientific">Protopolystoma xenopodis</name>
    <dbReference type="NCBI Taxonomy" id="117903"/>
    <lineage>
        <taxon>Eukaryota</taxon>
        <taxon>Metazoa</taxon>
        <taxon>Spiralia</taxon>
        <taxon>Lophotrochozoa</taxon>
        <taxon>Platyhelminthes</taxon>
        <taxon>Monogenea</taxon>
        <taxon>Polyopisthocotylea</taxon>
        <taxon>Polystomatidea</taxon>
        <taxon>Polystomatidae</taxon>
        <taxon>Protopolystoma</taxon>
    </lineage>
</organism>
<feature type="compositionally biased region" description="Polar residues" evidence="1">
    <location>
        <begin position="138"/>
        <end position="150"/>
    </location>
</feature>
<dbReference type="EMBL" id="CAAALY010022310">
    <property type="protein sequence ID" value="VEL14775.1"/>
    <property type="molecule type" value="Genomic_DNA"/>
</dbReference>
<reference evidence="2" key="1">
    <citation type="submission" date="2018-11" db="EMBL/GenBank/DDBJ databases">
        <authorList>
            <consortium name="Pathogen Informatics"/>
        </authorList>
    </citation>
    <scope>NUCLEOTIDE SEQUENCE</scope>
</reference>
<gene>
    <name evidence="2" type="ORF">PXEA_LOCUS8215</name>
</gene>
<comment type="caution">
    <text evidence="2">The sequence shown here is derived from an EMBL/GenBank/DDBJ whole genome shotgun (WGS) entry which is preliminary data.</text>
</comment>
<feature type="non-terminal residue" evidence="2">
    <location>
        <position position="1"/>
    </location>
</feature>
<dbReference type="AlphaFoldDB" id="A0A3S5CEJ7"/>
<dbReference type="Proteomes" id="UP000784294">
    <property type="component" value="Unassembled WGS sequence"/>
</dbReference>
<evidence type="ECO:0000313" key="2">
    <source>
        <dbReference type="EMBL" id="VEL14775.1"/>
    </source>
</evidence>
<name>A0A3S5CEJ7_9PLAT</name>
<protein>
    <submittedName>
        <fullName evidence="2">Uncharacterized protein</fullName>
    </submittedName>
</protein>
<evidence type="ECO:0000313" key="3">
    <source>
        <dbReference type="Proteomes" id="UP000784294"/>
    </source>
</evidence>
<accession>A0A3S5CEJ7</accession>
<feature type="region of interest" description="Disordered" evidence="1">
    <location>
        <begin position="186"/>
        <end position="214"/>
    </location>
</feature>
<sequence length="214" mass="23448">AEHTCCPDFVNTVSLCISHEKSEIRLPSHFQAGVGLSALRQMPHCKIGIRAEPRLLELAMRSHCPTIGLCSLYVANSKQHLTLLEVLFLSTCQTNVPAQVVASGNARSCCGCHFSRPAGLRSRRCPVVNSHAMPSSGEPPSSTRSTSPGYISSGRRSKEVYNRMQSRVSHLNEKIAVLVARRDDWKKAQVGESQSRSHLDTSADEVARVGREVE</sequence>
<proteinExistence type="predicted"/>
<keyword evidence="3" id="KW-1185">Reference proteome</keyword>